<sequence>MFPLHPTAPTVGVKRSFATMATDESSSKYYGLYADRDPPERPHKSPVSRPHSSLDAPPRFYASRVETKDTAPGSQHPSAPGSRSSTHTPPMRSPYENTTLRFEPNASVVLIGMRGSGKSTLAIIASTAMKRRIIDTEKVFQEAAGLSTYAFKKTYGAAECQRRQYGLLQSMLANHGRDCILVSSWMERCVQSLLEDFAVSHPVIHVLRESQSIATYLKVTDEGKFHELLVYAATTFRACCNLEFFNVSEVPPKKGDLTVVESTAVNQDSGPKPPTPYLTLKRAERHFLKFLSFCMPEGSIPYVESAFPLASIPTEKRQFTYAMSVPLSKLMSDQLDIEDIETGVDAIEIVVDDAFVQPVEDPRLTPERASQISRVVGHIRRNAVIPIIMNVVWPSEDDISEAQRTVYTEHLRHALRLAPEYIAIDLRLDDRWFHHIMASRRCTKVIGTVNIQSDPPAWTDPVWTSYYRKARSLNCDLVRLLRPATQVKDNFEISSVRSAIRDLGPSELPLIAFNTGSKGRNSQCFNRILTSVIPEPLLHQRHDEDSLYVPPALTALQATSALHSSFIIDAMKLHVFGANVRYSLSPAMHAVALKACGIPHSYTPYSTDSLSNIRDLIHDPHFAGASIGLPFKVEVISLTHSLSSHAKAIGAVNTLIPVRQLHPDGTIPDNALFFHCRNRAGPVLALFGENTDWIGVRACIRRGLSPANAVRPTSSGIVIGAGGMARAAVYAMLQLGVRNIAIYNRTIENAAKLVSHFSRLLARHDIPLLGAGSDFETKFHVLHSREDAWPTEFRPPTMIVSCIPTHSVDGCSPPNFTLPDSWLQSPTGGVVLEYAYKYLNTPLLTQIRAEAYRGWVAMDGLDILPEQGFAQFELFTGRRAPRRLMRAEVFRSYPDEEQGVANQPQLQPRLEDIKEQEP</sequence>
<evidence type="ECO:0000256" key="3">
    <source>
        <dbReference type="SAM" id="MobiDB-lite"/>
    </source>
</evidence>
<dbReference type="InterPro" id="IPR006151">
    <property type="entry name" value="Shikm_DH/Glu-tRNA_Rdtase"/>
</dbReference>
<dbReference type="Gene3D" id="3.40.50.10860">
    <property type="entry name" value="Leucine Dehydrogenase, chain A, domain 1"/>
    <property type="match status" value="1"/>
</dbReference>
<dbReference type="InterPro" id="IPR013785">
    <property type="entry name" value="Aldolase_TIM"/>
</dbReference>
<dbReference type="Proteomes" id="UP001480595">
    <property type="component" value="Unassembled WGS sequence"/>
</dbReference>
<dbReference type="InterPro" id="IPR041121">
    <property type="entry name" value="SDH_C"/>
</dbReference>
<dbReference type="RefSeq" id="XP_066715574.1">
    <property type="nucleotide sequence ID" value="XM_066858632.1"/>
</dbReference>
<dbReference type="SUPFAM" id="SSF51735">
    <property type="entry name" value="NAD(P)-binding Rossmann-fold domains"/>
    <property type="match status" value="1"/>
</dbReference>
<dbReference type="Gene3D" id="3.20.20.70">
    <property type="entry name" value="Aldolase class I"/>
    <property type="match status" value="1"/>
</dbReference>
<comment type="similarity">
    <text evidence="2">In the N-terminal section; belongs to the shikimate kinase family.</text>
</comment>
<evidence type="ECO:0000256" key="2">
    <source>
        <dbReference type="ARBA" id="ARBA00009349"/>
    </source>
</evidence>
<comment type="caution">
    <text evidence="7">The sequence shown here is derived from an EMBL/GenBank/DDBJ whole genome shotgun (WGS) entry which is preliminary data.</text>
</comment>
<dbReference type="InterPro" id="IPR031322">
    <property type="entry name" value="Shikimate/glucono_kinase"/>
</dbReference>
<dbReference type="InterPro" id="IPR036291">
    <property type="entry name" value="NAD(P)-bd_dom_sf"/>
</dbReference>
<dbReference type="SUPFAM" id="SSF51569">
    <property type="entry name" value="Aldolase"/>
    <property type="match status" value="1"/>
</dbReference>
<dbReference type="CDD" id="cd01065">
    <property type="entry name" value="NAD_bind_Shikimate_DH"/>
    <property type="match status" value="1"/>
</dbReference>
<protein>
    <recommendedName>
        <fullName evidence="9">Quinate repressor protein</fullName>
    </recommendedName>
</protein>
<comment type="similarity">
    <text evidence="1">In the 2nd section; belongs to the type-I 3-dehydroquinase family.</text>
</comment>
<dbReference type="PANTHER" id="PTHR21090">
    <property type="entry name" value="AROM/DEHYDROQUINATE SYNTHASE"/>
    <property type="match status" value="1"/>
</dbReference>
<feature type="compositionally biased region" description="Polar residues" evidence="3">
    <location>
        <begin position="72"/>
        <end position="88"/>
    </location>
</feature>
<dbReference type="InterPro" id="IPR027417">
    <property type="entry name" value="P-loop_NTPase"/>
</dbReference>
<dbReference type="InterPro" id="IPR001381">
    <property type="entry name" value="DHquinase_I"/>
</dbReference>
<dbReference type="Pfam" id="PF01487">
    <property type="entry name" value="DHquinase_I"/>
    <property type="match status" value="1"/>
</dbReference>
<dbReference type="SUPFAM" id="SSF52540">
    <property type="entry name" value="P-loop containing nucleoside triphosphate hydrolases"/>
    <property type="match status" value="1"/>
</dbReference>
<feature type="domain" description="Shikimate dehydrogenase substrate binding N-terminal" evidence="5">
    <location>
        <begin position="575"/>
        <end position="655"/>
    </location>
</feature>
<proteinExistence type="inferred from homology"/>
<dbReference type="SUPFAM" id="SSF53223">
    <property type="entry name" value="Aminoacid dehydrogenase-like, N-terminal domain"/>
    <property type="match status" value="1"/>
</dbReference>
<dbReference type="InterPro" id="IPR013708">
    <property type="entry name" value="Shikimate_DH-bd_N"/>
</dbReference>
<dbReference type="Gene3D" id="3.40.50.720">
    <property type="entry name" value="NAD(P)-binding Rossmann-like Domain"/>
    <property type="match status" value="1"/>
</dbReference>
<feature type="region of interest" description="Disordered" evidence="3">
    <location>
        <begin position="28"/>
        <end position="99"/>
    </location>
</feature>
<dbReference type="EMBL" id="JAQQWL010000007">
    <property type="protein sequence ID" value="KAK8064585.1"/>
    <property type="molecule type" value="Genomic_DNA"/>
</dbReference>
<organism evidence="7 8">
    <name type="scientific">Apiospora phragmitis</name>
    <dbReference type="NCBI Taxonomy" id="2905665"/>
    <lineage>
        <taxon>Eukaryota</taxon>
        <taxon>Fungi</taxon>
        <taxon>Dikarya</taxon>
        <taxon>Ascomycota</taxon>
        <taxon>Pezizomycotina</taxon>
        <taxon>Sordariomycetes</taxon>
        <taxon>Xylariomycetidae</taxon>
        <taxon>Amphisphaeriales</taxon>
        <taxon>Apiosporaceae</taxon>
        <taxon>Apiospora</taxon>
    </lineage>
</organism>
<keyword evidence="8" id="KW-1185">Reference proteome</keyword>
<dbReference type="Gene3D" id="3.40.50.300">
    <property type="entry name" value="P-loop containing nucleotide triphosphate hydrolases"/>
    <property type="match status" value="1"/>
</dbReference>
<dbReference type="PANTHER" id="PTHR21090:SF27">
    <property type="entry name" value="QUINATE REPRESSOR PROTEIN"/>
    <property type="match status" value="1"/>
</dbReference>
<feature type="compositionally biased region" description="Basic and acidic residues" evidence="3">
    <location>
        <begin position="909"/>
        <end position="918"/>
    </location>
</feature>
<evidence type="ECO:0000313" key="8">
    <source>
        <dbReference type="Proteomes" id="UP001480595"/>
    </source>
</evidence>
<accession>A0ABR1V073</accession>
<dbReference type="Pfam" id="PF18317">
    <property type="entry name" value="SDH_C"/>
    <property type="match status" value="1"/>
</dbReference>
<reference evidence="7 8" key="1">
    <citation type="submission" date="2023-01" db="EMBL/GenBank/DDBJ databases">
        <title>Analysis of 21 Apiospora genomes using comparative genomics revels a genus with tremendous synthesis potential of carbohydrate active enzymes and secondary metabolites.</title>
        <authorList>
            <person name="Sorensen T."/>
        </authorList>
    </citation>
    <scope>NUCLEOTIDE SEQUENCE [LARGE SCALE GENOMIC DNA]</scope>
    <source>
        <strain evidence="7 8">CBS 135458</strain>
    </source>
</reference>
<dbReference type="Pfam" id="PF01488">
    <property type="entry name" value="Shikimate_DH"/>
    <property type="match status" value="1"/>
</dbReference>
<feature type="domain" description="SDH C-terminal" evidence="6">
    <location>
        <begin position="860"/>
        <end position="889"/>
    </location>
</feature>
<feature type="region of interest" description="Disordered" evidence="3">
    <location>
        <begin position="895"/>
        <end position="918"/>
    </location>
</feature>
<dbReference type="CDD" id="cd00502">
    <property type="entry name" value="DHQase_I"/>
    <property type="match status" value="1"/>
</dbReference>
<evidence type="ECO:0000256" key="1">
    <source>
        <dbReference type="ARBA" id="ARBA00006477"/>
    </source>
</evidence>
<evidence type="ECO:0000259" key="6">
    <source>
        <dbReference type="Pfam" id="PF18317"/>
    </source>
</evidence>
<evidence type="ECO:0000313" key="7">
    <source>
        <dbReference type="EMBL" id="KAK8064585.1"/>
    </source>
</evidence>
<dbReference type="Pfam" id="PF01202">
    <property type="entry name" value="SKI"/>
    <property type="match status" value="1"/>
</dbReference>
<evidence type="ECO:0008006" key="9">
    <source>
        <dbReference type="Google" id="ProtNLM"/>
    </source>
</evidence>
<dbReference type="InterPro" id="IPR046346">
    <property type="entry name" value="Aminoacid_DH-like_N_sf"/>
</dbReference>
<dbReference type="GeneID" id="92091695"/>
<name>A0ABR1V073_9PEZI</name>
<dbReference type="Pfam" id="PF08501">
    <property type="entry name" value="Shikimate_dh_N"/>
    <property type="match status" value="1"/>
</dbReference>
<gene>
    <name evidence="7" type="ORF">PG994_007223</name>
</gene>
<evidence type="ECO:0000259" key="4">
    <source>
        <dbReference type="Pfam" id="PF01488"/>
    </source>
</evidence>
<feature type="compositionally biased region" description="Basic and acidic residues" evidence="3">
    <location>
        <begin position="34"/>
        <end position="43"/>
    </location>
</feature>
<evidence type="ECO:0000259" key="5">
    <source>
        <dbReference type="Pfam" id="PF08501"/>
    </source>
</evidence>
<feature type="domain" description="Quinate/shikimate 5-dehydrogenase/glutamyl-tRNA reductase" evidence="4">
    <location>
        <begin position="717"/>
        <end position="758"/>
    </location>
</feature>